<organism evidence="1 2">
    <name type="scientific">Paraconiothyrium brasiliense</name>
    <dbReference type="NCBI Taxonomy" id="300254"/>
    <lineage>
        <taxon>Eukaryota</taxon>
        <taxon>Fungi</taxon>
        <taxon>Dikarya</taxon>
        <taxon>Ascomycota</taxon>
        <taxon>Pezizomycotina</taxon>
        <taxon>Dothideomycetes</taxon>
        <taxon>Pleosporomycetidae</taxon>
        <taxon>Pleosporales</taxon>
        <taxon>Massarineae</taxon>
        <taxon>Didymosphaeriaceae</taxon>
        <taxon>Paraconiothyrium</taxon>
    </lineage>
</organism>
<reference evidence="1 2" key="1">
    <citation type="submission" date="2024-02" db="EMBL/GenBank/DDBJ databases">
        <title>De novo assembly and annotation of 12 fungi associated with fruit tree decline syndrome in Ontario, Canada.</title>
        <authorList>
            <person name="Sulman M."/>
            <person name="Ellouze W."/>
            <person name="Ilyukhin E."/>
        </authorList>
    </citation>
    <scope>NUCLEOTIDE SEQUENCE [LARGE SCALE GENOMIC DNA]</scope>
    <source>
        <strain evidence="1 2">M42-189</strain>
    </source>
</reference>
<evidence type="ECO:0000313" key="2">
    <source>
        <dbReference type="Proteomes" id="UP001521785"/>
    </source>
</evidence>
<protein>
    <submittedName>
        <fullName evidence="1">Uncharacterized protein</fullName>
    </submittedName>
</protein>
<dbReference type="Proteomes" id="UP001521785">
    <property type="component" value="Unassembled WGS sequence"/>
</dbReference>
<accession>A0ABR3RNX4</accession>
<name>A0ABR3RNX4_9PLEO</name>
<gene>
    <name evidence="1" type="ORF">SLS60_003553</name>
</gene>
<keyword evidence="2" id="KW-1185">Reference proteome</keyword>
<sequence>MGNVLMVPKRDINPGILRVNKQVYAESYEVMVKTNRFVHVRCTGGVHLVQMCIEQRVPIIAFHSDADDSAEETNIPGRFRGYALRVTIGNIRQDWRELLPPSIFLEPASFIMLFEDVDNLCRAILRGDHRLDDYRMPLSLDIEIGPVVTRPPFQLQPLNKYFSSTKTQEDLLAPFREKIRGMLQTTISGCVDHMIAEAVKKSASQERYVDPVTLLESWAAEQKLGWQRLRAGDKEGALAYWSDVTYQIEQAHGGSSWEGLIQKGGPPFVARVAELYFTSNLDVSDVGLEWMEQGKFDVLPGTKAAVTSLKASMEEGFWGIEHDWELSQAQKVKWWTNFAMLMRLEGLLEGMGITASFAVAAINAALSLSPDDAAVLSEKQKIEDWIMSFGV</sequence>
<evidence type="ECO:0000313" key="1">
    <source>
        <dbReference type="EMBL" id="KAL1606152.1"/>
    </source>
</evidence>
<proteinExistence type="predicted"/>
<dbReference type="EMBL" id="JAKJXO020000004">
    <property type="protein sequence ID" value="KAL1606152.1"/>
    <property type="molecule type" value="Genomic_DNA"/>
</dbReference>
<comment type="caution">
    <text evidence="1">The sequence shown here is derived from an EMBL/GenBank/DDBJ whole genome shotgun (WGS) entry which is preliminary data.</text>
</comment>